<dbReference type="AlphaFoldDB" id="A0AAJ0AX86"/>
<dbReference type="GeneID" id="85456417"/>
<keyword evidence="3" id="KW-1185">Reference proteome</keyword>
<reference evidence="2" key="1">
    <citation type="submission" date="2021-06" db="EMBL/GenBank/DDBJ databases">
        <title>Comparative genomics, transcriptomics and evolutionary studies reveal genomic signatures of adaptation to plant cell wall in hemibiotrophic fungi.</title>
        <authorList>
            <consortium name="DOE Joint Genome Institute"/>
            <person name="Baroncelli R."/>
            <person name="Diaz J.F."/>
            <person name="Benocci T."/>
            <person name="Peng M."/>
            <person name="Battaglia E."/>
            <person name="Haridas S."/>
            <person name="Andreopoulos W."/>
            <person name="Labutti K."/>
            <person name="Pangilinan J."/>
            <person name="Floch G.L."/>
            <person name="Makela M.R."/>
            <person name="Henrissat B."/>
            <person name="Grigoriev I.V."/>
            <person name="Crouch J.A."/>
            <person name="De Vries R.P."/>
            <person name="Sukno S.A."/>
            <person name="Thon M.R."/>
        </authorList>
    </citation>
    <scope>NUCLEOTIDE SEQUENCE</scope>
    <source>
        <strain evidence="2">CBS 193.32</strain>
    </source>
</reference>
<gene>
    <name evidence="2" type="ORF">BDP55DRAFT_628357</name>
</gene>
<feature type="region of interest" description="Disordered" evidence="1">
    <location>
        <begin position="1"/>
        <end position="37"/>
    </location>
</feature>
<evidence type="ECO:0000313" key="3">
    <source>
        <dbReference type="Proteomes" id="UP001224890"/>
    </source>
</evidence>
<feature type="compositionally biased region" description="Low complexity" evidence="1">
    <location>
        <begin position="1"/>
        <end position="11"/>
    </location>
</feature>
<dbReference type="Proteomes" id="UP001224890">
    <property type="component" value="Unassembled WGS sequence"/>
</dbReference>
<feature type="region of interest" description="Disordered" evidence="1">
    <location>
        <begin position="55"/>
        <end position="94"/>
    </location>
</feature>
<evidence type="ECO:0000313" key="2">
    <source>
        <dbReference type="EMBL" id="KAK1689809.1"/>
    </source>
</evidence>
<proteinExistence type="predicted"/>
<evidence type="ECO:0000256" key="1">
    <source>
        <dbReference type="SAM" id="MobiDB-lite"/>
    </source>
</evidence>
<dbReference type="RefSeq" id="XP_060433504.1">
    <property type="nucleotide sequence ID" value="XM_060571891.1"/>
</dbReference>
<dbReference type="EMBL" id="JAHMHR010000007">
    <property type="protein sequence ID" value="KAK1689809.1"/>
    <property type="molecule type" value="Genomic_DNA"/>
</dbReference>
<accession>A0AAJ0AX86</accession>
<protein>
    <submittedName>
        <fullName evidence="2">Uncharacterized protein</fullName>
    </submittedName>
</protein>
<name>A0AAJ0AX86_9PEZI</name>
<organism evidence="2 3">
    <name type="scientific">Colletotrichum godetiae</name>
    <dbReference type="NCBI Taxonomy" id="1209918"/>
    <lineage>
        <taxon>Eukaryota</taxon>
        <taxon>Fungi</taxon>
        <taxon>Dikarya</taxon>
        <taxon>Ascomycota</taxon>
        <taxon>Pezizomycotina</taxon>
        <taxon>Sordariomycetes</taxon>
        <taxon>Hypocreomycetidae</taxon>
        <taxon>Glomerellales</taxon>
        <taxon>Glomerellaceae</taxon>
        <taxon>Colletotrichum</taxon>
        <taxon>Colletotrichum acutatum species complex</taxon>
    </lineage>
</organism>
<sequence>MSLDESGSGAARRGGRVQLTYAPRLSESFSRDDDTKCGRTRGKGLFSWELSYTEKRSQPLARGQRQLGVLSHPRAREDFPELSAASSDPNRDSSPAALVLSLASNLTMQTEAIDYERFSQHTGCRSDPTSDTQIQVVENVRRGTACATGIQKGDRTSKKKECANRPPRNLVWNRVPRPRTVPLA</sequence>
<comment type="caution">
    <text evidence="2">The sequence shown here is derived from an EMBL/GenBank/DDBJ whole genome shotgun (WGS) entry which is preliminary data.</text>
</comment>